<dbReference type="SUPFAM" id="SSF143120">
    <property type="entry name" value="YefM-like"/>
    <property type="match status" value="1"/>
</dbReference>
<gene>
    <name evidence="2" type="ORF">DFR44_12418</name>
</gene>
<evidence type="ECO:0000313" key="2">
    <source>
        <dbReference type="EMBL" id="TDR30242.1"/>
    </source>
</evidence>
<protein>
    <submittedName>
        <fullName evidence="2">Antitoxin Phd_YefM of type II toxin-antitoxin system</fullName>
    </submittedName>
</protein>
<keyword evidence="3" id="KW-1185">Reference proteome</keyword>
<dbReference type="AlphaFoldDB" id="A0A4R6Y660"/>
<proteinExistence type="inferred from homology"/>
<dbReference type="EMBL" id="SNZE01000024">
    <property type="protein sequence ID" value="TDR30242.1"/>
    <property type="molecule type" value="Genomic_DNA"/>
</dbReference>
<comment type="caution">
    <text evidence="2">The sequence shown here is derived from an EMBL/GenBank/DDBJ whole genome shotgun (WGS) entry which is preliminary data.</text>
</comment>
<evidence type="ECO:0000313" key="3">
    <source>
        <dbReference type="Proteomes" id="UP000294480"/>
    </source>
</evidence>
<dbReference type="Gene3D" id="3.40.1620.10">
    <property type="entry name" value="YefM-like domain"/>
    <property type="match status" value="1"/>
</dbReference>
<evidence type="ECO:0000256" key="1">
    <source>
        <dbReference type="ARBA" id="ARBA00009981"/>
    </source>
</evidence>
<accession>A0A4R6Y660</accession>
<organism evidence="2 3">
    <name type="scientific">Hydromonas duriensis</name>
    <dbReference type="NCBI Taxonomy" id="1527608"/>
    <lineage>
        <taxon>Bacteria</taxon>
        <taxon>Pseudomonadati</taxon>
        <taxon>Pseudomonadota</taxon>
        <taxon>Betaproteobacteria</taxon>
        <taxon>Burkholderiales</taxon>
        <taxon>Burkholderiaceae</taxon>
        <taxon>Hydromonas</taxon>
    </lineage>
</organism>
<reference evidence="2 3" key="1">
    <citation type="submission" date="2019-03" db="EMBL/GenBank/DDBJ databases">
        <title>Genomic Encyclopedia of Type Strains, Phase IV (KMG-IV): sequencing the most valuable type-strain genomes for metagenomic binning, comparative biology and taxonomic classification.</title>
        <authorList>
            <person name="Goeker M."/>
        </authorList>
    </citation>
    <scope>NUCLEOTIDE SEQUENCE [LARGE SCALE GENOMIC DNA]</scope>
    <source>
        <strain evidence="2 3">DSM 102852</strain>
    </source>
</reference>
<sequence length="76" mass="8427">MLTLTSSEAQNTFGSVIDRSQREIVSVTRRGRVATLVMSPQVLEDYVDGILAMQAERNGMLTAEESEAVLNKFRHA</sequence>
<comment type="similarity">
    <text evidence="1">Belongs to the phD/YefM antitoxin family.</text>
</comment>
<dbReference type="Proteomes" id="UP000294480">
    <property type="component" value="Unassembled WGS sequence"/>
</dbReference>
<dbReference type="InterPro" id="IPR036165">
    <property type="entry name" value="YefM-like_sf"/>
</dbReference>
<name>A0A4R6Y660_9BURK</name>